<dbReference type="CDD" id="cd06727">
    <property type="entry name" value="PDZ1_ZO1-like"/>
    <property type="match status" value="1"/>
</dbReference>
<organism evidence="9 10">
    <name type="scientific">Lingula anatina</name>
    <name type="common">Brachiopod</name>
    <name type="synonym">Lingula unguis</name>
    <dbReference type="NCBI Taxonomy" id="7574"/>
    <lineage>
        <taxon>Eukaryota</taxon>
        <taxon>Metazoa</taxon>
        <taxon>Spiralia</taxon>
        <taxon>Lophotrochozoa</taxon>
        <taxon>Brachiopoda</taxon>
        <taxon>Linguliformea</taxon>
        <taxon>Lingulata</taxon>
        <taxon>Lingulida</taxon>
        <taxon>Linguloidea</taxon>
        <taxon>Lingulidae</taxon>
        <taxon>Lingula</taxon>
    </lineage>
</organism>
<dbReference type="Pfam" id="PF00791">
    <property type="entry name" value="ZU5"/>
    <property type="match status" value="1"/>
</dbReference>
<dbReference type="CDD" id="cd06728">
    <property type="entry name" value="PDZ2_ZO1-like_ds"/>
    <property type="match status" value="1"/>
</dbReference>
<dbReference type="GO" id="GO:0150105">
    <property type="term" value="P:protein localization to cell-cell junction"/>
    <property type="evidence" value="ECO:0007669"/>
    <property type="project" value="TreeGrafter"/>
</dbReference>
<feature type="domain" description="CARD" evidence="7">
    <location>
        <begin position="9"/>
        <end position="92"/>
    </location>
</feature>
<dbReference type="Gene3D" id="2.60.220.30">
    <property type="match status" value="1"/>
</dbReference>
<dbReference type="CDD" id="cd11859">
    <property type="entry name" value="SH3_ZO"/>
    <property type="match status" value="1"/>
</dbReference>
<feature type="region of interest" description="Disordered" evidence="3">
    <location>
        <begin position="688"/>
        <end position="715"/>
    </location>
</feature>
<dbReference type="GO" id="GO:0042981">
    <property type="term" value="P:regulation of apoptotic process"/>
    <property type="evidence" value="ECO:0007669"/>
    <property type="project" value="InterPro"/>
</dbReference>
<feature type="compositionally biased region" description="Basic and acidic residues" evidence="3">
    <location>
        <begin position="1336"/>
        <end position="1346"/>
    </location>
</feature>
<dbReference type="FunFam" id="2.30.42.10:FF:000029">
    <property type="entry name" value="tight junction protein ZO-1 isoform X1"/>
    <property type="match status" value="1"/>
</dbReference>
<dbReference type="PANTHER" id="PTHR13865">
    <property type="entry name" value="TIGHT JUNCTION PROTEIN"/>
    <property type="match status" value="1"/>
</dbReference>
<feature type="compositionally biased region" description="Basic residues" evidence="3">
    <location>
        <begin position="702"/>
        <end position="715"/>
    </location>
</feature>
<feature type="compositionally biased region" description="Basic and acidic residues" evidence="3">
    <location>
        <begin position="1068"/>
        <end position="1099"/>
    </location>
</feature>
<reference evidence="10" key="1">
    <citation type="submission" date="2025-08" db="UniProtKB">
        <authorList>
            <consortium name="RefSeq"/>
        </authorList>
    </citation>
    <scope>IDENTIFICATION</scope>
    <source>
        <tissue evidence="10">Gonads</tissue>
    </source>
</reference>
<dbReference type="PROSITE" id="PS50002">
    <property type="entry name" value="SH3"/>
    <property type="match status" value="1"/>
</dbReference>
<sequence>MAGKGGVARLLAKHRATIIRDLDVNRILPSLSQKGVFTRVEEHDILASADPRSRTEVFIDILAHKGLTAFHEFCSTLENTYPRLLTCFLLDNPDVLSEDKTPTQALQLGFELALKERDAVLRENARAMEERDQAIRHYQEMKDERDRALAGLESVAGKAQKISNRDDLNITPSSPSGERKRSKSPTRRVIDKLKAMDSESEVEEGGERVVWQSHNVHLTRVPGFGFGIAVSGGRDNPHFANGDPAIAISDVLKAGPAEGKLQINDRVLSVNGYNLDNVDHSTAIQILKDSGNTVNMEIRRKVVIPGHEEPAHTKVTLTKKNKKDEFGLVLGCRLYIKEIIGNSLAAQDGGLKEGDTILKINNTASDFLLNEAKKLLEKSKDKLHLVVVKKPTGNINHKRQNSQPREGDFTPSRSHTPDFQRKQDNVNINRMDPADMKPPRPAFTPITFAELDKPATPLLGKGGPPGYDEPPPRPPLPSMDADPPARPPTPGQELHPNDPYSKPHRPQELWSPHIPYSLYPFRGVPRLISFRKEGGVGIRLAGGNVTGIFVAAVQPRSPAEMQGLQEGDQILKVNDIDMRNMTREEAVLLLLSLHDQVNIVAQYRREDYDRILSGKENGDSFYIRVHFNNDSADSGQMSFRNGDVFHVVDTLQGGVVGAWVAVRMGRNNQETQKGIIPNKNRADQLALASSQNDPSNKENTPGKRRSSFFRRKVERRSKSLGKDHWDDVIFSRAHANPASKFSAYERVVLKDPGFVRPVVIFGPLADVARDRLLRDKPDKFESPQSDGRKEDDKGSKSGIIKLGAIKEIIDKEKHCILDVTPNAVDRLNYAQYYPIAIFQHADSKHSVKDLRSRWARGSSKSPRKLYEQAVKLEQNYSYLFSDTISITGEGDTWLRKVKEAIEKQQEQKIWMSEMRPEDATSEDFLFPMTNRLSYASSPESDLDLSRPVSMSDEEDGTPPARKKLVRASSDPSIATGENVPGIPPYHAPPSYTRDYRQDPRGGYEPKSRYYENARREHDQNHAPQENGPYGQRSEDQYYPSYYADSLPRERPPHARSNIDPYATLTPSERLRSLSHEDERDGSYDRSPDGPRGAALDRLRPAPLPKPDQDQKDSNSSTYSSDSISRYTSNPANKHDDSKLREKFGITQPASPTRKPASNDPYRFTRSTANPYKTATIDKSKLSGLQSKYKDDPFSKLKGSPAKPVSSPTVPDRHLTDQLKAKSESTVYHNPPPSQPYTPQYPAKPMYDYNGRREGQEPDEQKMRNYENSNRQNFMSPDRHRYPGYSPDRSKRSSYDQPTPPRDSNYERAYDHRPNGQRSSRDFGDGSHQGHPGGMSPHKDSYDRSRTEPPYGSVRQSSYSSQPRSPYGPSYQQHQPPPPVHSAGYDGRQRGSYSRDSYDSYQNGGNPSYGAPRSYSNQTYMEQREVERIRSHPDQMSHNSQDSYLARDSGYPSDRSRSDSVFAPDNSQSPSSSSAPRGDTFESYKKFVTPGFYGSKKETSPGDRDDPRKVDSHGSRGSAFESYRKPVQFGMPHMDQNHERQGSGESEPGNHTVVATARGSFDHNGGVLESKETGVSIIIPKGAIEEGVKQEIYFKVCQDNSILPPLDKEKGETLLSPLVMCGPHGLKFQQPVELRLPHCASVNPDSWSFSLKSTDSPQGKTHPSNWQNLSLAGLDGISQGRVGKNSVSVLVDHF</sequence>
<feature type="region of interest" description="Disordered" evidence="3">
    <location>
        <begin position="935"/>
        <end position="1550"/>
    </location>
</feature>
<dbReference type="InterPro" id="IPR036028">
    <property type="entry name" value="SH3-like_dom_sf"/>
</dbReference>
<dbReference type="OrthoDB" id="418634at2759"/>
<feature type="region of interest" description="Disordered" evidence="3">
    <location>
        <begin position="161"/>
        <end position="187"/>
    </location>
</feature>
<evidence type="ECO:0000259" key="8">
    <source>
        <dbReference type="PROSITE" id="PS51145"/>
    </source>
</evidence>
<dbReference type="InterPro" id="IPR001478">
    <property type="entry name" value="PDZ"/>
</dbReference>
<feature type="domain" description="Guanylate kinase-like" evidence="5">
    <location>
        <begin position="804"/>
        <end position="902"/>
    </location>
</feature>
<dbReference type="PROSITE" id="PS50052">
    <property type="entry name" value="GUANYLATE_KINASE_2"/>
    <property type="match status" value="1"/>
</dbReference>
<evidence type="ECO:0000256" key="2">
    <source>
        <dbReference type="PROSITE-ProRule" id="PRU00192"/>
    </source>
</evidence>
<dbReference type="SUPFAM" id="SSF50156">
    <property type="entry name" value="PDZ domain-like"/>
    <property type="match status" value="3"/>
</dbReference>
<dbReference type="GO" id="GO:0005923">
    <property type="term" value="C:bicellular tight junction"/>
    <property type="evidence" value="ECO:0007669"/>
    <property type="project" value="TreeGrafter"/>
</dbReference>
<dbReference type="SMART" id="SM00218">
    <property type="entry name" value="ZU5"/>
    <property type="match status" value="1"/>
</dbReference>
<feature type="compositionally biased region" description="Basic and acidic residues" evidence="3">
    <location>
        <begin position="1421"/>
        <end position="1434"/>
    </location>
</feature>
<dbReference type="Gene3D" id="3.40.50.300">
    <property type="entry name" value="P-loop containing nucleotide triphosphate hydrolases"/>
    <property type="match status" value="1"/>
</dbReference>
<feature type="compositionally biased region" description="Basic and acidic residues" evidence="3">
    <location>
        <begin position="1210"/>
        <end position="1222"/>
    </location>
</feature>
<name>A0A2R2MJU7_LINAN</name>
<dbReference type="InterPro" id="IPR011029">
    <property type="entry name" value="DEATH-like_dom_sf"/>
</dbReference>
<dbReference type="Gene3D" id="1.10.533.10">
    <property type="entry name" value="Death Domain, Fas"/>
    <property type="match status" value="1"/>
</dbReference>
<feature type="domain" description="SH3" evidence="4">
    <location>
        <begin position="618"/>
        <end position="686"/>
    </location>
</feature>
<dbReference type="InterPro" id="IPR001315">
    <property type="entry name" value="CARD"/>
</dbReference>
<dbReference type="Pfam" id="PF00625">
    <property type="entry name" value="Guanylate_kin"/>
    <property type="match status" value="1"/>
</dbReference>
<dbReference type="InterPro" id="IPR008144">
    <property type="entry name" value="Guanylate_kin-like_dom"/>
</dbReference>
<dbReference type="FunFam" id="2.60.220.30:FF:000004">
    <property type="entry name" value="tight junction protein ZO-1 isoform X1"/>
    <property type="match status" value="1"/>
</dbReference>
<dbReference type="FunCoup" id="A0A2R2MJU7">
    <property type="interactions" value="692"/>
</dbReference>
<dbReference type="InParanoid" id="A0A2R2MJU7"/>
<dbReference type="RefSeq" id="XP_023930496.1">
    <property type="nucleotide sequence ID" value="XM_024074728.1"/>
</dbReference>
<dbReference type="GeneID" id="106170701"/>
<dbReference type="InterPro" id="IPR027417">
    <property type="entry name" value="P-loop_NTPase"/>
</dbReference>
<protein>
    <submittedName>
        <fullName evidence="10">Tight junction protein ZO-1-like isoform X1</fullName>
    </submittedName>
</protein>
<dbReference type="Pfam" id="PF00595">
    <property type="entry name" value="PDZ"/>
    <property type="match status" value="3"/>
</dbReference>
<evidence type="ECO:0000259" key="7">
    <source>
        <dbReference type="PROSITE" id="PS50209"/>
    </source>
</evidence>
<dbReference type="STRING" id="7574.A0A2R2MJU7"/>
<feature type="compositionally biased region" description="Polar residues" evidence="3">
    <location>
        <begin position="688"/>
        <end position="699"/>
    </location>
</feature>
<dbReference type="InterPro" id="IPR001452">
    <property type="entry name" value="SH3_domain"/>
</dbReference>
<accession>A0A2R2MJU7</accession>
<feature type="region of interest" description="Disordered" evidence="3">
    <location>
        <begin position="388"/>
        <end position="507"/>
    </location>
</feature>
<dbReference type="SMART" id="SM00228">
    <property type="entry name" value="PDZ"/>
    <property type="match status" value="3"/>
</dbReference>
<dbReference type="CDD" id="cd01671">
    <property type="entry name" value="CARD"/>
    <property type="match status" value="1"/>
</dbReference>
<dbReference type="GO" id="GO:0005886">
    <property type="term" value="C:plasma membrane"/>
    <property type="evidence" value="ECO:0007669"/>
    <property type="project" value="TreeGrafter"/>
</dbReference>
<feature type="compositionally biased region" description="Basic and acidic residues" evidence="3">
    <location>
        <begin position="415"/>
        <end position="424"/>
    </location>
</feature>
<feature type="compositionally biased region" description="Low complexity" evidence="3">
    <location>
        <begin position="1389"/>
        <end position="1401"/>
    </location>
</feature>
<keyword evidence="1 2" id="KW-0728">SH3 domain</keyword>
<evidence type="ECO:0000313" key="10">
    <source>
        <dbReference type="RefSeq" id="XP_023930496.1"/>
    </source>
</evidence>
<feature type="compositionally biased region" description="Basic and acidic residues" evidence="3">
    <location>
        <begin position="1494"/>
        <end position="1513"/>
    </location>
</feature>
<dbReference type="SUPFAM" id="SSF47986">
    <property type="entry name" value="DEATH domain"/>
    <property type="match status" value="1"/>
</dbReference>
<dbReference type="GO" id="GO:0045216">
    <property type="term" value="P:cell-cell junction organization"/>
    <property type="evidence" value="ECO:0007669"/>
    <property type="project" value="TreeGrafter"/>
</dbReference>
<feature type="compositionally biased region" description="Pro residues" evidence="3">
    <location>
        <begin position="467"/>
        <end position="477"/>
    </location>
</feature>
<dbReference type="GO" id="GO:0050839">
    <property type="term" value="F:cell adhesion molecule binding"/>
    <property type="evidence" value="ECO:0007669"/>
    <property type="project" value="TreeGrafter"/>
</dbReference>
<keyword evidence="9" id="KW-1185">Reference proteome</keyword>
<dbReference type="CDD" id="cd06729">
    <property type="entry name" value="PDZ3_ZO1-like_domain"/>
    <property type="match status" value="1"/>
</dbReference>
<dbReference type="Pfam" id="PF07653">
    <property type="entry name" value="SH3_2"/>
    <property type="match status" value="1"/>
</dbReference>
<feature type="domain" description="ZU5" evidence="8">
    <location>
        <begin position="1554"/>
        <end position="1693"/>
    </location>
</feature>
<evidence type="ECO:0000256" key="3">
    <source>
        <dbReference type="SAM" id="MobiDB-lite"/>
    </source>
</evidence>
<dbReference type="SUPFAM" id="SSF50044">
    <property type="entry name" value="SH3-domain"/>
    <property type="match status" value="1"/>
</dbReference>
<dbReference type="InterPro" id="IPR000906">
    <property type="entry name" value="ZU5_dom"/>
</dbReference>
<evidence type="ECO:0000259" key="6">
    <source>
        <dbReference type="PROSITE" id="PS50106"/>
    </source>
</evidence>
<dbReference type="Pfam" id="PF00619">
    <property type="entry name" value="CARD"/>
    <property type="match status" value="1"/>
</dbReference>
<feature type="compositionally biased region" description="Basic and acidic residues" evidence="3">
    <location>
        <begin position="1132"/>
        <end position="1143"/>
    </location>
</feature>
<dbReference type="InterPro" id="IPR036034">
    <property type="entry name" value="PDZ_sf"/>
</dbReference>
<dbReference type="InterPro" id="IPR008145">
    <property type="entry name" value="GK/Ca_channel_bsu"/>
</dbReference>
<feature type="compositionally biased region" description="Basic and acidic residues" evidence="3">
    <location>
        <begin position="993"/>
        <end position="1020"/>
    </location>
</feature>
<feature type="compositionally biased region" description="Low complexity" evidence="3">
    <location>
        <begin position="1349"/>
        <end position="1372"/>
    </location>
</feature>
<feature type="compositionally biased region" description="Basic and acidic residues" evidence="3">
    <location>
        <begin position="1249"/>
        <end position="1264"/>
    </location>
</feature>
<gene>
    <name evidence="10" type="primary">LOC106170701</name>
</gene>
<evidence type="ECO:0000259" key="4">
    <source>
        <dbReference type="PROSITE" id="PS50002"/>
    </source>
</evidence>
<dbReference type="SMART" id="SM00072">
    <property type="entry name" value="GuKc"/>
    <property type="match status" value="1"/>
</dbReference>
<dbReference type="PROSITE" id="PS50209">
    <property type="entry name" value="CARD"/>
    <property type="match status" value="1"/>
</dbReference>
<dbReference type="Gene3D" id="2.30.42.10">
    <property type="match status" value="3"/>
</dbReference>
<dbReference type="PROSITE" id="PS51145">
    <property type="entry name" value="ZU5"/>
    <property type="match status" value="1"/>
</dbReference>
<dbReference type="PANTHER" id="PTHR13865:SF28">
    <property type="entry name" value="POLYCHAETOID, ISOFORM O"/>
    <property type="match status" value="1"/>
</dbReference>
<feature type="domain" description="PDZ" evidence="6">
    <location>
        <begin position="532"/>
        <end position="605"/>
    </location>
</feature>
<feature type="domain" description="PDZ" evidence="6">
    <location>
        <begin position="215"/>
        <end position="302"/>
    </location>
</feature>
<evidence type="ECO:0000259" key="5">
    <source>
        <dbReference type="PROSITE" id="PS50052"/>
    </source>
</evidence>
<dbReference type="Gene3D" id="2.30.30.40">
    <property type="entry name" value="SH3 Domains"/>
    <property type="match status" value="1"/>
</dbReference>
<proteinExistence type="predicted"/>
<feature type="compositionally biased region" description="Polar residues" evidence="3">
    <location>
        <begin position="1265"/>
        <end position="1274"/>
    </location>
</feature>
<evidence type="ECO:0000313" key="9">
    <source>
        <dbReference type="Proteomes" id="UP000085678"/>
    </source>
</evidence>
<dbReference type="SUPFAM" id="SSF52540">
    <property type="entry name" value="P-loop containing nucleoside triphosphate hydrolases"/>
    <property type="match status" value="1"/>
</dbReference>
<dbReference type="Proteomes" id="UP000085678">
    <property type="component" value="Unplaced"/>
</dbReference>
<dbReference type="GO" id="GO:0098609">
    <property type="term" value="P:cell-cell adhesion"/>
    <property type="evidence" value="ECO:0007669"/>
    <property type="project" value="TreeGrafter"/>
</dbReference>
<feature type="region of interest" description="Disordered" evidence="3">
    <location>
        <begin position="775"/>
        <end position="795"/>
    </location>
</feature>
<feature type="compositionally biased region" description="Low complexity" evidence="3">
    <location>
        <begin position="1113"/>
        <end position="1129"/>
    </location>
</feature>
<feature type="domain" description="PDZ" evidence="6">
    <location>
        <begin position="314"/>
        <end position="391"/>
    </location>
</feature>
<dbReference type="PROSITE" id="PS50106">
    <property type="entry name" value="PDZ"/>
    <property type="match status" value="3"/>
</dbReference>
<feature type="compositionally biased region" description="Basic and acidic residues" evidence="3">
    <location>
        <begin position="1303"/>
        <end position="1324"/>
    </location>
</feature>
<evidence type="ECO:0000256" key="1">
    <source>
        <dbReference type="ARBA" id="ARBA00022443"/>
    </source>
</evidence>